<evidence type="ECO:0000313" key="1">
    <source>
        <dbReference type="EMBL" id="RAK51599.1"/>
    </source>
</evidence>
<dbReference type="InterPro" id="IPR006517">
    <property type="entry name" value="Phage_terminase_lsu-like_C"/>
</dbReference>
<organism evidence="1 2">
    <name type="scientific">Phenylobacterium soli</name>
    <dbReference type="NCBI Taxonomy" id="2170551"/>
    <lineage>
        <taxon>Bacteria</taxon>
        <taxon>Pseudomonadati</taxon>
        <taxon>Pseudomonadota</taxon>
        <taxon>Alphaproteobacteria</taxon>
        <taxon>Caulobacterales</taxon>
        <taxon>Caulobacteraceae</taxon>
        <taxon>Phenylobacterium</taxon>
    </lineage>
</organism>
<dbReference type="Proteomes" id="UP000249254">
    <property type="component" value="Unassembled WGS sequence"/>
</dbReference>
<dbReference type="OrthoDB" id="9771580at2"/>
<dbReference type="EMBL" id="QFYQ01000002">
    <property type="protein sequence ID" value="RAK51599.1"/>
    <property type="molecule type" value="Genomic_DNA"/>
</dbReference>
<evidence type="ECO:0000313" key="2">
    <source>
        <dbReference type="Proteomes" id="UP000249254"/>
    </source>
</evidence>
<keyword evidence="2" id="KW-1185">Reference proteome</keyword>
<dbReference type="AlphaFoldDB" id="A0A328AAL3"/>
<name>A0A328AAL3_9CAUL</name>
<proteinExistence type="predicted"/>
<gene>
    <name evidence="1" type="ORF">DJ017_17335</name>
</gene>
<accession>A0A328AAL3</accession>
<protein>
    <submittedName>
        <fullName evidence="1">Uncharacterized protein</fullName>
    </submittedName>
</protein>
<dbReference type="NCBIfam" id="TIGR01630">
    <property type="entry name" value="psiM2_ORF9"/>
    <property type="match status" value="1"/>
</dbReference>
<dbReference type="RefSeq" id="WP_111530161.1">
    <property type="nucleotide sequence ID" value="NZ_QFYQ01000002.1"/>
</dbReference>
<reference evidence="2" key="1">
    <citation type="submission" date="2018-05" db="EMBL/GenBank/DDBJ databases">
        <authorList>
            <person name="Li X."/>
        </authorList>
    </citation>
    <scope>NUCLEOTIDE SEQUENCE [LARGE SCALE GENOMIC DNA]</scope>
    <source>
        <strain evidence="2">LX32</strain>
    </source>
</reference>
<comment type="caution">
    <text evidence="1">The sequence shown here is derived from an EMBL/GenBank/DDBJ whole genome shotgun (WGS) entry which is preliminary data.</text>
</comment>
<dbReference type="Pfam" id="PF03237">
    <property type="entry name" value="Terminase_6N"/>
    <property type="match status" value="1"/>
</dbReference>
<sequence length="543" mass="60189">MPSLAFQPTAADVRAAQCELARRNLADFCGLIEIPGAPVDEDPDSDTLAFRPIERPQAAHHQLLIDKLEAVERGDLKRLMVFMPPGSAKSTYASVVFPVWFMGRQKRRNVIVATYASDLARKIGRRARSILKQPVFREVFGTGLSPESSAADEWALDNENEFMGGGILSGITGNRADLIVIDDPIKGRQEADSEIIRERTKAEYQDSILTRLKPGGRVVLIQTRWHSADLAGSILPPEYDGESGPILCRDGQVWEVLRIPAEADRPDDPLGRKIGQMLWTEWFTADHWAPFRAVARTWAALFQQSPSPGEGTYFYKAWFDGGTVDIPGLGAKTYERRRYRPGEQPKHLRKYITSDHAPTDGADSDPNVARVWGMDPDGNLWLLDGFNAVQKMDKTAEAIIGLIKAHEPFAWFPEDDNNYKAAEPFIVQQMRAKNVRTRIEPISPHGASKATKAQSFQGMCALQMVWIPEGPMGDAVIEEYSRFPAGAHDEEVDCGAIIGLAISLAHPAIVPPEDKPQGEARGISQMTFNEALQTLNKPASERI</sequence>